<comment type="caution">
    <text evidence="2">The sequence shown here is derived from an EMBL/GenBank/DDBJ whole genome shotgun (WGS) entry which is preliminary data.</text>
</comment>
<keyword evidence="1" id="KW-0732">Signal</keyword>
<sequence length="113" mass="12719">MLLCFAHIAAGWNWAFNVATESMIYLSSTKYDTSGREERNECTGKSIPGVMHESGRGPWRAVTHHHLRFHFTPAIDDSHLSTDFSLSVSYISAVECIRINSEDSQLDPSVLYL</sequence>
<dbReference type="AlphaFoldDB" id="K2QL85"/>
<organism evidence="2 3">
    <name type="scientific">Macrophomina phaseolina (strain MS6)</name>
    <name type="common">Charcoal rot fungus</name>
    <dbReference type="NCBI Taxonomy" id="1126212"/>
    <lineage>
        <taxon>Eukaryota</taxon>
        <taxon>Fungi</taxon>
        <taxon>Dikarya</taxon>
        <taxon>Ascomycota</taxon>
        <taxon>Pezizomycotina</taxon>
        <taxon>Dothideomycetes</taxon>
        <taxon>Dothideomycetes incertae sedis</taxon>
        <taxon>Botryosphaeriales</taxon>
        <taxon>Botryosphaeriaceae</taxon>
        <taxon>Macrophomina</taxon>
    </lineage>
</organism>
<protein>
    <recommendedName>
        <fullName evidence="4">Secreted protein</fullName>
    </recommendedName>
</protein>
<proteinExistence type="predicted"/>
<evidence type="ECO:0000313" key="3">
    <source>
        <dbReference type="Proteomes" id="UP000007129"/>
    </source>
</evidence>
<feature type="chain" id="PRO_5012949154" description="Secreted protein" evidence="1">
    <location>
        <begin position="16"/>
        <end position="113"/>
    </location>
</feature>
<dbReference type="EMBL" id="AHHD01000517">
    <property type="protein sequence ID" value="EKG10541.1"/>
    <property type="molecule type" value="Genomic_DNA"/>
</dbReference>
<feature type="signal peptide" evidence="1">
    <location>
        <begin position="1"/>
        <end position="15"/>
    </location>
</feature>
<dbReference type="Proteomes" id="UP000007129">
    <property type="component" value="Unassembled WGS sequence"/>
</dbReference>
<dbReference type="VEuPathDB" id="FungiDB:MPH_12399"/>
<accession>K2QL85</accession>
<evidence type="ECO:0000313" key="2">
    <source>
        <dbReference type="EMBL" id="EKG10541.1"/>
    </source>
</evidence>
<reference evidence="2 3" key="1">
    <citation type="journal article" date="2012" name="BMC Genomics">
        <title>Tools to kill: Genome of one of the most destructive plant pathogenic fungi Macrophomina phaseolina.</title>
        <authorList>
            <person name="Islam M.S."/>
            <person name="Haque M.S."/>
            <person name="Islam M.M."/>
            <person name="Emdad E.M."/>
            <person name="Halim A."/>
            <person name="Hossen Q.M.M."/>
            <person name="Hossain M.Z."/>
            <person name="Ahmed B."/>
            <person name="Rahim S."/>
            <person name="Rahman M.S."/>
            <person name="Alam M.M."/>
            <person name="Hou S."/>
            <person name="Wan X."/>
            <person name="Saito J.A."/>
            <person name="Alam M."/>
        </authorList>
    </citation>
    <scope>NUCLEOTIDE SEQUENCE [LARGE SCALE GENOMIC DNA]</scope>
    <source>
        <strain evidence="2 3">MS6</strain>
    </source>
</reference>
<evidence type="ECO:0008006" key="4">
    <source>
        <dbReference type="Google" id="ProtNLM"/>
    </source>
</evidence>
<dbReference type="HOGENOM" id="CLU_2133992_0_0_1"/>
<dbReference type="InParanoid" id="K2QL85"/>
<gene>
    <name evidence="2" type="ORF">MPH_12399</name>
</gene>
<name>K2QL85_MACPH</name>
<evidence type="ECO:0000256" key="1">
    <source>
        <dbReference type="SAM" id="SignalP"/>
    </source>
</evidence>